<dbReference type="Gene3D" id="3.40.50.720">
    <property type="entry name" value="NAD(P)-binding Rossmann-like Domain"/>
    <property type="match status" value="1"/>
</dbReference>
<dbReference type="Proteomes" id="UP000502248">
    <property type="component" value="Chromosome"/>
</dbReference>
<name>A0A7Z2VID0_9BACL</name>
<organism evidence="1 2">
    <name type="scientific">Cohnella herbarum</name>
    <dbReference type="NCBI Taxonomy" id="2728023"/>
    <lineage>
        <taxon>Bacteria</taxon>
        <taxon>Bacillati</taxon>
        <taxon>Bacillota</taxon>
        <taxon>Bacilli</taxon>
        <taxon>Bacillales</taxon>
        <taxon>Paenibacillaceae</taxon>
        <taxon>Cohnella</taxon>
    </lineage>
</organism>
<dbReference type="AlphaFoldDB" id="A0A7Z2VID0"/>
<evidence type="ECO:0000313" key="2">
    <source>
        <dbReference type="Proteomes" id="UP000502248"/>
    </source>
</evidence>
<dbReference type="KEGG" id="cheb:HH215_11710"/>
<reference evidence="1 2" key="1">
    <citation type="submission" date="2020-04" db="EMBL/GenBank/DDBJ databases">
        <title>Genome sequencing of novel species.</title>
        <authorList>
            <person name="Heo J."/>
            <person name="Kim S.-J."/>
            <person name="Kim J.-S."/>
            <person name="Hong S.-B."/>
            <person name="Kwon S.-W."/>
        </authorList>
    </citation>
    <scope>NUCLEOTIDE SEQUENCE [LARGE SCALE GENOMIC DNA]</scope>
    <source>
        <strain evidence="1 2">MFER-1</strain>
    </source>
</reference>
<gene>
    <name evidence="1" type="ORF">HH215_11710</name>
</gene>
<keyword evidence="2" id="KW-1185">Reference proteome</keyword>
<evidence type="ECO:0000313" key="1">
    <source>
        <dbReference type="EMBL" id="QJD83778.1"/>
    </source>
</evidence>
<dbReference type="EMBL" id="CP051680">
    <property type="protein sequence ID" value="QJD83778.1"/>
    <property type="molecule type" value="Genomic_DNA"/>
</dbReference>
<proteinExistence type="predicted"/>
<protein>
    <submittedName>
        <fullName evidence="1">Bacteriocin maturation protein</fullName>
    </submittedName>
</protein>
<dbReference type="RefSeq" id="WP_169280065.1">
    <property type="nucleotide sequence ID" value="NZ_CP051680.1"/>
</dbReference>
<accession>A0A7Z2VID0</accession>
<sequence>MTQSTIEIVGRYDSRIGVKVLAIGAGSFLTSLVKALFESGLSDSHVTSMDTELIEWTTSQNTVSAWRARVQPFDWILYFGQQMKVEQIQAIQEASIAEKKSLLIAACIGQTGFVGPLVNSDSLGSWDSARRRLHRAAIRIDPMASRVSLAATAMLANVIVFDMYRTITTTSESESKNRFFLLDLRTLEGSYHSFLPHPLITNEVTIERVRNWEQRLGSDRVSSMDDNEFLSFTSRLTSPHSGIFHLWEEGDLSQLPLSQCRIQPVDPLSEGLAEMLPVITSAGLTHMEARNEAGLAGIEAYVTRLSRLSFSRFLTDQQSESIDIGAGATFEEAVCRGLQKCLTQLWRKQGAKRISPKVGIPLSHVEDPRSLYYLRALETLHGVPKIRLGEDVHGFPVVWIGMGESWYSCVGLNRTLALRTALQQALLSIQNQMEPALQRGDEMPTPDSEIAMASDLRIKDVDDTTNAELIQRAISVLKRNQKQLIVFDIKAEFFLNEHLGGLLGFMLGEEEVSG</sequence>